<feature type="compositionally biased region" description="Basic and acidic residues" evidence="1">
    <location>
        <begin position="467"/>
        <end position="490"/>
    </location>
</feature>
<feature type="region of interest" description="Disordered" evidence="1">
    <location>
        <begin position="564"/>
        <end position="617"/>
    </location>
</feature>
<organism evidence="3 4">
    <name type="scientific">Caenorhabditis japonica</name>
    <dbReference type="NCBI Taxonomy" id="281687"/>
    <lineage>
        <taxon>Eukaryota</taxon>
        <taxon>Metazoa</taxon>
        <taxon>Ecdysozoa</taxon>
        <taxon>Nematoda</taxon>
        <taxon>Chromadorea</taxon>
        <taxon>Rhabditida</taxon>
        <taxon>Rhabditina</taxon>
        <taxon>Rhabditomorpha</taxon>
        <taxon>Rhabditoidea</taxon>
        <taxon>Rhabditidae</taxon>
        <taxon>Peloderinae</taxon>
        <taxon>Caenorhabditis</taxon>
    </lineage>
</organism>
<evidence type="ECO:0000313" key="3">
    <source>
        <dbReference type="EnsemblMetazoa" id="CJA08904.1"/>
    </source>
</evidence>
<feature type="region of interest" description="Disordered" evidence="1">
    <location>
        <begin position="659"/>
        <end position="691"/>
    </location>
</feature>
<feature type="compositionally biased region" description="Basic and acidic residues" evidence="1">
    <location>
        <begin position="449"/>
        <end position="459"/>
    </location>
</feature>
<evidence type="ECO:0000313" key="4">
    <source>
        <dbReference type="Proteomes" id="UP000005237"/>
    </source>
</evidence>
<feature type="compositionally biased region" description="Low complexity" evidence="1">
    <location>
        <begin position="121"/>
        <end position="130"/>
    </location>
</feature>
<feature type="compositionally biased region" description="Polar residues" evidence="1">
    <location>
        <begin position="85"/>
        <end position="97"/>
    </location>
</feature>
<keyword evidence="4" id="KW-1185">Reference proteome</keyword>
<dbReference type="InterPro" id="IPR035445">
    <property type="entry name" value="GYF-like_dom_sf"/>
</dbReference>
<dbReference type="PROSITE" id="PS50829">
    <property type="entry name" value="GYF"/>
    <property type="match status" value="1"/>
</dbReference>
<reference evidence="3" key="2">
    <citation type="submission" date="2022-06" db="UniProtKB">
        <authorList>
            <consortium name="EnsemblMetazoa"/>
        </authorList>
    </citation>
    <scope>IDENTIFICATION</scope>
    <source>
        <strain evidence="3">DF5081</strain>
    </source>
</reference>
<dbReference type="Proteomes" id="UP000005237">
    <property type="component" value="Unassembled WGS sequence"/>
</dbReference>
<sequence>MEKRANLIRILQSNNAREESRHVDSTRKLLEFADEPRLELFGRLLLLRLLLLSHRPKNTTITKTRSESDEEDEEGGWSKVGATPRHSTNSTTPSASSERPAWARSESWIKRSEQQRQLHASSQPSSQQPPISHWNNRDVAGGDSAVWKDRNQMVASVKKTSTTESPTAPVPQPTAAAAPAQAQSTENEVTPADQHIPIPAYAPNSATWSNNPMGGGGIFYQLPQPGPAPPIVKEGPIEFYYVDPTDTRRGPFAKDQMSVWFKAGYFNDESLRVQRGEKGEYKTIGELKKENGVSTPFDYPEDVEKPRVVAAPLTGYPSAAGVNTTTAAAAATNPMFPLGGMGMWGQQPDLYAVMQTNFEQQMILERQRLMEEHQRRVAEEAKKMAEFQEAMYRQLSMQQELTNQQLREQELALQRHREELERREKDALAIQHQMEAEARELKERKAALEAEDRRKRQAEEQLLQEQQQREAAAKEAADRVRRAEEAAEKERIRLDAEARQAEETIRQLRLKQELETRQKVEEAARKKAEERERLAKEAASARQKAELDAVWTGVKATTVSISTTALQASAPPPPPPTSAQAQPKQVSPSASDDSEGWMPIGKEVKHTKAAPWAPKVEEPVKTEKTLLEIQREEERQLKAEREQQAKLKVKDAKELKSSVAKEEKSASSWGGAKTWAAPDTGSSSKSYVSPFLDGPSLEAANKVYLLTLL</sequence>
<dbReference type="AlphaFoldDB" id="A0A8R1DQ83"/>
<dbReference type="PANTHER" id="PTHR14445:SF36">
    <property type="entry name" value="FI03272P-RELATED"/>
    <property type="match status" value="1"/>
</dbReference>
<feature type="region of interest" description="Disordered" evidence="1">
    <location>
        <begin position="511"/>
        <end position="546"/>
    </location>
</feature>
<name>A0A8R1DQ83_CAEJA</name>
<dbReference type="PANTHER" id="PTHR14445">
    <property type="entry name" value="GRB10 INTERACTING GYF PROTEIN"/>
    <property type="match status" value="1"/>
</dbReference>
<evidence type="ECO:0000256" key="1">
    <source>
        <dbReference type="SAM" id="MobiDB-lite"/>
    </source>
</evidence>
<reference evidence="4" key="1">
    <citation type="submission" date="2010-08" db="EMBL/GenBank/DDBJ databases">
        <authorList>
            <consortium name="Caenorhabditis japonica Sequencing Consortium"/>
            <person name="Wilson R.K."/>
        </authorList>
    </citation>
    <scope>NUCLEOTIDE SEQUENCE [LARGE SCALE GENOMIC DNA]</scope>
    <source>
        <strain evidence="4">DF5081</strain>
    </source>
</reference>
<dbReference type="SMART" id="SM00444">
    <property type="entry name" value="GYF"/>
    <property type="match status" value="1"/>
</dbReference>
<feature type="compositionally biased region" description="Basic and acidic residues" evidence="1">
    <location>
        <begin position="511"/>
        <end position="536"/>
    </location>
</feature>
<dbReference type="Pfam" id="PF02213">
    <property type="entry name" value="GYF"/>
    <property type="match status" value="1"/>
</dbReference>
<dbReference type="InterPro" id="IPR051640">
    <property type="entry name" value="GRB10-interact_GYF"/>
</dbReference>
<protein>
    <submittedName>
        <fullName evidence="3">GYF domain-containing protein</fullName>
    </submittedName>
</protein>
<feature type="compositionally biased region" description="Low complexity" evidence="1">
    <location>
        <begin position="173"/>
        <end position="183"/>
    </location>
</feature>
<feature type="domain" description="GYF" evidence="2">
    <location>
        <begin position="236"/>
        <end position="285"/>
    </location>
</feature>
<dbReference type="SUPFAM" id="SSF55277">
    <property type="entry name" value="GYF domain"/>
    <property type="match status" value="1"/>
</dbReference>
<dbReference type="Gene3D" id="3.30.1490.40">
    <property type="match status" value="1"/>
</dbReference>
<dbReference type="EnsemblMetazoa" id="CJA08904.1">
    <property type="protein sequence ID" value="CJA08904.1"/>
    <property type="gene ID" value="WBGene00128108"/>
</dbReference>
<feature type="compositionally biased region" description="Basic and acidic residues" evidence="1">
    <location>
        <begin position="107"/>
        <end position="116"/>
    </location>
</feature>
<dbReference type="GO" id="GO:0005829">
    <property type="term" value="C:cytosol"/>
    <property type="evidence" value="ECO:0007669"/>
    <property type="project" value="TreeGrafter"/>
</dbReference>
<accession>A0A8R1DQ83</accession>
<dbReference type="InterPro" id="IPR003169">
    <property type="entry name" value="GYF"/>
</dbReference>
<feature type="region of interest" description="Disordered" evidence="1">
    <location>
        <begin position="449"/>
        <end position="490"/>
    </location>
</feature>
<evidence type="ECO:0000259" key="2">
    <source>
        <dbReference type="PROSITE" id="PS50829"/>
    </source>
</evidence>
<proteinExistence type="predicted"/>
<feature type="region of interest" description="Disordered" evidence="1">
    <location>
        <begin position="61"/>
        <end position="188"/>
    </location>
</feature>